<evidence type="ECO:0000256" key="10">
    <source>
        <dbReference type="ARBA" id="ARBA00023136"/>
    </source>
</evidence>
<dbReference type="PANTHER" id="PTHR30535:SF36">
    <property type="entry name" value="HIGH-AFFINITY HEME UPTAKE SYSTEM PROTEIN ISDE"/>
    <property type="match status" value="1"/>
</dbReference>
<evidence type="ECO:0000256" key="14">
    <source>
        <dbReference type="ARBA" id="ARBA00031463"/>
    </source>
</evidence>
<dbReference type="NCBIfam" id="TIGR03659">
    <property type="entry name" value="IsdE"/>
    <property type="match status" value="1"/>
</dbReference>
<keyword evidence="8 15" id="KW-0732">Signal</keyword>
<keyword evidence="12" id="KW-0449">Lipoprotein</keyword>
<evidence type="ECO:0000256" key="2">
    <source>
        <dbReference type="ARBA" id="ARBA00008814"/>
    </source>
</evidence>
<keyword evidence="5" id="KW-1003">Cell membrane</keyword>
<dbReference type="PROSITE" id="PS51257">
    <property type="entry name" value="PROKAR_LIPOPROTEIN"/>
    <property type="match status" value="1"/>
</dbReference>
<keyword evidence="10" id="KW-0472">Membrane</keyword>
<evidence type="ECO:0000259" key="16">
    <source>
        <dbReference type="PROSITE" id="PS50983"/>
    </source>
</evidence>
<dbReference type="Gene3D" id="3.40.50.1980">
    <property type="entry name" value="Nitrogenase molybdenum iron protein domain"/>
    <property type="match status" value="2"/>
</dbReference>
<gene>
    <name evidence="17" type="ORF">JOC28_001215</name>
</gene>
<organism evidence="17 18">
    <name type="scientific">Streptococcus loxodontisalivarius</name>
    <dbReference type="NCBI Taxonomy" id="1349415"/>
    <lineage>
        <taxon>Bacteria</taxon>
        <taxon>Bacillati</taxon>
        <taxon>Bacillota</taxon>
        <taxon>Bacilli</taxon>
        <taxon>Lactobacillales</taxon>
        <taxon>Streptococcaceae</taxon>
        <taxon>Streptococcus</taxon>
    </lineage>
</organism>
<evidence type="ECO:0000256" key="1">
    <source>
        <dbReference type="ARBA" id="ARBA00001970"/>
    </source>
</evidence>
<evidence type="ECO:0000256" key="11">
    <source>
        <dbReference type="ARBA" id="ARBA00023139"/>
    </source>
</evidence>
<dbReference type="PANTHER" id="PTHR30535">
    <property type="entry name" value="VITAMIN B12-BINDING PROTEIN"/>
    <property type="match status" value="1"/>
</dbReference>
<dbReference type="Proteomes" id="UP000697472">
    <property type="component" value="Unassembled WGS sequence"/>
</dbReference>
<comment type="caution">
    <text evidence="17">The sequence shown here is derived from an EMBL/GenBank/DDBJ whole genome shotgun (WGS) entry which is preliminary data.</text>
</comment>
<feature type="domain" description="Fe/B12 periplasmic-binding" evidence="16">
    <location>
        <begin position="38"/>
        <end position="294"/>
    </location>
</feature>
<dbReference type="EMBL" id="JAFBEH010000022">
    <property type="protein sequence ID" value="MBM7642915.1"/>
    <property type="molecule type" value="Genomic_DNA"/>
</dbReference>
<evidence type="ECO:0000256" key="3">
    <source>
        <dbReference type="ARBA" id="ARBA00015862"/>
    </source>
</evidence>
<evidence type="ECO:0000313" key="18">
    <source>
        <dbReference type="Proteomes" id="UP000697472"/>
    </source>
</evidence>
<dbReference type="RefSeq" id="WP_205009749.1">
    <property type="nucleotide sequence ID" value="NZ_JAFBEH010000022.1"/>
</dbReference>
<keyword evidence="4" id="KW-0813">Transport</keyword>
<reference evidence="17 18" key="1">
    <citation type="submission" date="2021-01" db="EMBL/GenBank/DDBJ databases">
        <title>Genomic Encyclopedia of Type Strains, Phase IV (KMG-IV): sequencing the most valuable type-strain genomes for metagenomic binning, comparative biology and taxonomic classification.</title>
        <authorList>
            <person name="Goeker M."/>
        </authorList>
    </citation>
    <scope>NUCLEOTIDE SEQUENCE [LARGE SCALE GENOMIC DNA]</scope>
    <source>
        <strain evidence="17 18">DSM 27382</strain>
    </source>
</reference>
<dbReference type="InterPro" id="IPR002491">
    <property type="entry name" value="ABC_transptr_periplasmic_BD"/>
</dbReference>
<evidence type="ECO:0000256" key="4">
    <source>
        <dbReference type="ARBA" id="ARBA00022448"/>
    </source>
</evidence>
<evidence type="ECO:0000256" key="6">
    <source>
        <dbReference type="ARBA" id="ARBA00022617"/>
    </source>
</evidence>
<keyword evidence="7" id="KW-0479">Metal-binding</keyword>
<evidence type="ECO:0000256" key="15">
    <source>
        <dbReference type="SAM" id="SignalP"/>
    </source>
</evidence>
<sequence length="294" mass="32088">MRRFIALLVSLLALCFLVACQSNQSSTSSSSAADGQFRIVSTTVTTTEVLDKLGLDLVGVPETSKTLPERYQSVTTIGSAMGPNAEIIASLKPTDIISVSTIKGETKESYGSLESKVTYYDFDSVDGMYASITKMGKRFDKETEAQALIDSISAQISETSSQVSSQTTKPKVLILMGLPGSYLFATEKSYIGNLVSLAGGENVITETDSAYISSNTEYIQDTNPDIILRLSHAYPSQVKKMYEKEFKTNTIWQHFKAVQEGKVYDLDEDPFGITANIRAGQAVADLYQRFYGGN</sequence>
<feature type="signal peptide" evidence="15">
    <location>
        <begin position="1"/>
        <end position="21"/>
    </location>
</feature>
<dbReference type="SUPFAM" id="SSF53807">
    <property type="entry name" value="Helical backbone' metal receptor"/>
    <property type="match status" value="1"/>
</dbReference>
<keyword evidence="18" id="KW-1185">Reference proteome</keyword>
<evidence type="ECO:0000256" key="7">
    <source>
        <dbReference type="ARBA" id="ARBA00022723"/>
    </source>
</evidence>
<evidence type="ECO:0000256" key="5">
    <source>
        <dbReference type="ARBA" id="ARBA00022475"/>
    </source>
</evidence>
<evidence type="ECO:0000256" key="12">
    <source>
        <dbReference type="ARBA" id="ARBA00023288"/>
    </source>
</evidence>
<proteinExistence type="inferred from homology"/>
<accession>A0ABS2PTN1</accession>
<dbReference type="PROSITE" id="PS50983">
    <property type="entry name" value="FE_B12_PBP"/>
    <property type="match status" value="1"/>
</dbReference>
<keyword evidence="9" id="KW-0408">Iron</keyword>
<protein>
    <recommendedName>
        <fullName evidence="3">High-affinity heme uptake system protein IsdE</fullName>
    </recommendedName>
    <alternativeName>
        <fullName evidence="14">Iron-regulated surface determinant protein E</fullName>
    </alternativeName>
    <alternativeName>
        <fullName evidence="13">Staphylococcal iron-regulated protein F</fullName>
    </alternativeName>
</protein>
<keyword evidence="6" id="KW-0349">Heme</keyword>
<evidence type="ECO:0000256" key="13">
    <source>
        <dbReference type="ARBA" id="ARBA00031148"/>
    </source>
</evidence>
<dbReference type="InterPro" id="IPR019957">
    <property type="entry name" value="ABC_transptr_haem-bd_IsdE"/>
</dbReference>
<comment type="similarity">
    <text evidence="2">Belongs to the bacterial solute-binding protein 8 family.</text>
</comment>
<evidence type="ECO:0000256" key="8">
    <source>
        <dbReference type="ARBA" id="ARBA00022729"/>
    </source>
</evidence>
<keyword evidence="11" id="KW-0564">Palmitate</keyword>
<name>A0ABS2PTN1_9STRE</name>
<evidence type="ECO:0000256" key="9">
    <source>
        <dbReference type="ARBA" id="ARBA00023004"/>
    </source>
</evidence>
<feature type="chain" id="PRO_5047250761" description="High-affinity heme uptake system protein IsdE" evidence="15">
    <location>
        <begin position="22"/>
        <end position="294"/>
    </location>
</feature>
<dbReference type="Pfam" id="PF01497">
    <property type="entry name" value="Peripla_BP_2"/>
    <property type="match status" value="1"/>
</dbReference>
<evidence type="ECO:0000313" key="17">
    <source>
        <dbReference type="EMBL" id="MBM7642915.1"/>
    </source>
</evidence>
<dbReference type="InterPro" id="IPR050902">
    <property type="entry name" value="ABC_Transporter_SBP"/>
</dbReference>
<comment type="cofactor">
    <cofactor evidence="1">
        <name>heme b</name>
        <dbReference type="ChEBI" id="CHEBI:60344"/>
    </cofactor>
</comment>